<evidence type="ECO:0000313" key="1">
    <source>
        <dbReference type="EMBL" id="MBW0580630.1"/>
    </source>
</evidence>
<dbReference type="OrthoDB" id="2507171at2759"/>
<dbReference type="AlphaFoldDB" id="A0A9Q3KK00"/>
<accession>A0A9Q3KK00</accession>
<sequence length="124" mass="14324">MKTPNRHMLRWQIAIQEYRGNMNIVHKDGNIHKNADGLSRWKLPNNLHNPAYVPEEASPQIPIEGISITDLNTTFFEDVRDSYTKDTICGILFQVLTTDCKENSLIQVLDEIWKSSYDEGILHL</sequence>
<proteinExistence type="predicted"/>
<reference evidence="1" key="1">
    <citation type="submission" date="2021-03" db="EMBL/GenBank/DDBJ databases">
        <title>Draft genome sequence of rust myrtle Austropuccinia psidii MF-1, a brazilian biotype.</title>
        <authorList>
            <person name="Quecine M.C."/>
            <person name="Pachon D.M.R."/>
            <person name="Bonatelli M.L."/>
            <person name="Correr F.H."/>
            <person name="Franceschini L.M."/>
            <person name="Leite T.F."/>
            <person name="Margarido G.R.A."/>
            <person name="Almeida C.A."/>
            <person name="Ferrarezi J.A."/>
            <person name="Labate C.A."/>
        </authorList>
    </citation>
    <scope>NUCLEOTIDE SEQUENCE</scope>
    <source>
        <strain evidence="1">MF-1</strain>
    </source>
</reference>
<protein>
    <submittedName>
        <fullName evidence="1">Uncharacterized protein</fullName>
    </submittedName>
</protein>
<evidence type="ECO:0000313" key="2">
    <source>
        <dbReference type="Proteomes" id="UP000765509"/>
    </source>
</evidence>
<organism evidence="1 2">
    <name type="scientific">Austropuccinia psidii MF-1</name>
    <dbReference type="NCBI Taxonomy" id="1389203"/>
    <lineage>
        <taxon>Eukaryota</taxon>
        <taxon>Fungi</taxon>
        <taxon>Dikarya</taxon>
        <taxon>Basidiomycota</taxon>
        <taxon>Pucciniomycotina</taxon>
        <taxon>Pucciniomycetes</taxon>
        <taxon>Pucciniales</taxon>
        <taxon>Sphaerophragmiaceae</taxon>
        <taxon>Austropuccinia</taxon>
    </lineage>
</organism>
<dbReference type="EMBL" id="AVOT02108001">
    <property type="protein sequence ID" value="MBW0580630.1"/>
    <property type="molecule type" value="Genomic_DNA"/>
</dbReference>
<dbReference type="Proteomes" id="UP000765509">
    <property type="component" value="Unassembled WGS sequence"/>
</dbReference>
<gene>
    <name evidence="1" type="ORF">O181_120345</name>
</gene>
<name>A0A9Q3KK00_9BASI</name>
<keyword evidence="2" id="KW-1185">Reference proteome</keyword>
<comment type="caution">
    <text evidence="1">The sequence shown here is derived from an EMBL/GenBank/DDBJ whole genome shotgun (WGS) entry which is preliminary data.</text>
</comment>